<proteinExistence type="inferred from homology"/>
<evidence type="ECO:0000256" key="1">
    <source>
        <dbReference type="ARBA" id="ARBA00022723"/>
    </source>
</evidence>
<dbReference type="Proteomes" id="UP000307999">
    <property type="component" value="Unassembled WGS sequence"/>
</dbReference>
<dbReference type="InterPro" id="IPR050884">
    <property type="entry name" value="CNP_phosphodiesterase-III"/>
</dbReference>
<gene>
    <name evidence="6" type="ORF">E8M12_02775</name>
</gene>
<dbReference type="GO" id="GO:0046872">
    <property type="term" value="F:metal ion binding"/>
    <property type="evidence" value="ECO:0007669"/>
    <property type="project" value="UniProtKB-KW"/>
</dbReference>
<dbReference type="Pfam" id="PF00149">
    <property type="entry name" value="Metallophos"/>
    <property type="match status" value="1"/>
</dbReference>
<evidence type="ECO:0000256" key="2">
    <source>
        <dbReference type="ARBA" id="ARBA00022801"/>
    </source>
</evidence>
<evidence type="ECO:0000313" key="7">
    <source>
        <dbReference type="Proteomes" id="UP000307999"/>
    </source>
</evidence>
<evidence type="ECO:0000259" key="5">
    <source>
        <dbReference type="Pfam" id="PF00149"/>
    </source>
</evidence>
<evidence type="ECO:0000313" key="6">
    <source>
        <dbReference type="EMBL" id="TKB47200.1"/>
    </source>
</evidence>
<organism evidence="6 7">
    <name type="scientific">Thalassotalea mangrovi</name>
    <dbReference type="NCBI Taxonomy" id="2572245"/>
    <lineage>
        <taxon>Bacteria</taxon>
        <taxon>Pseudomonadati</taxon>
        <taxon>Pseudomonadota</taxon>
        <taxon>Gammaproteobacteria</taxon>
        <taxon>Alteromonadales</taxon>
        <taxon>Colwelliaceae</taxon>
        <taxon>Thalassotalea</taxon>
    </lineage>
</organism>
<feature type="domain" description="Calcineurin-like phosphoesterase" evidence="5">
    <location>
        <begin position="13"/>
        <end position="197"/>
    </location>
</feature>
<keyword evidence="1" id="KW-0479">Metal-binding</keyword>
<accession>A0A4U1B963</accession>
<evidence type="ECO:0000256" key="4">
    <source>
        <dbReference type="ARBA" id="ARBA00025742"/>
    </source>
</evidence>
<keyword evidence="2" id="KW-0378">Hydrolase</keyword>
<dbReference type="Gene3D" id="3.60.21.10">
    <property type="match status" value="1"/>
</dbReference>
<keyword evidence="7" id="KW-1185">Reference proteome</keyword>
<reference evidence="6 7" key="1">
    <citation type="submission" date="2019-04" db="EMBL/GenBank/DDBJ databases">
        <title>Thalassotalea guangxiensis sp. nov., isolated from sediment of the coastal wetland.</title>
        <authorList>
            <person name="Zheng S."/>
            <person name="Zhang D."/>
        </authorList>
    </citation>
    <scope>NUCLEOTIDE SEQUENCE [LARGE SCALE GENOMIC DNA]</scope>
    <source>
        <strain evidence="6 7">ZS-4</strain>
    </source>
</reference>
<dbReference type="PANTHER" id="PTHR42988:SF2">
    <property type="entry name" value="CYCLIC NUCLEOTIDE PHOSPHODIESTERASE CBUA0032-RELATED"/>
    <property type="match status" value="1"/>
</dbReference>
<name>A0A4U1B963_9GAMM</name>
<dbReference type="PANTHER" id="PTHR42988">
    <property type="entry name" value="PHOSPHOHYDROLASE"/>
    <property type="match status" value="1"/>
</dbReference>
<dbReference type="SUPFAM" id="SSF56300">
    <property type="entry name" value="Metallo-dependent phosphatases"/>
    <property type="match status" value="1"/>
</dbReference>
<protein>
    <submittedName>
        <fullName evidence="6">3',5'-cyclic-nucleotide phosphodiesterase</fullName>
    </submittedName>
</protein>
<dbReference type="OrthoDB" id="9784378at2"/>
<comment type="caution">
    <text evidence="6">The sequence shown here is derived from an EMBL/GenBank/DDBJ whole genome shotgun (WGS) entry which is preliminary data.</text>
</comment>
<dbReference type="AlphaFoldDB" id="A0A4U1B963"/>
<comment type="similarity">
    <text evidence="4">Belongs to the cyclic nucleotide phosphodiesterase class-III family.</text>
</comment>
<dbReference type="InterPro" id="IPR029052">
    <property type="entry name" value="Metallo-depent_PP-like"/>
</dbReference>
<keyword evidence="3" id="KW-0408">Iron</keyword>
<evidence type="ECO:0000256" key="3">
    <source>
        <dbReference type="ARBA" id="ARBA00023004"/>
    </source>
</evidence>
<dbReference type="GO" id="GO:0016787">
    <property type="term" value="F:hydrolase activity"/>
    <property type="evidence" value="ECO:0007669"/>
    <property type="project" value="UniProtKB-KW"/>
</dbReference>
<dbReference type="EMBL" id="SWDB01000004">
    <property type="protein sequence ID" value="TKB47200.1"/>
    <property type="molecule type" value="Genomic_DNA"/>
</dbReference>
<sequence length="261" mass="29061">MTYFVSAVSSVVFTQFSDCHLYADKSALHFGQPVYANLVRTLGDMREMKDLQFAVFTGDLSQDHSDQSYRNFNEAISESGIQVPIYWLPGNHDSIEQMQNLLVHPLLNDDKDIVLDGLRLMLLNSKSATPAGLLADTELARLQDIDKTDATLLFMHHHPRPVGYFIDRHGLQNASAFWLLLQHLPGVVGVACGHVHRAITQNADKNASAPVYCCPATSIQFDPEFDGVKALPEGPAYRTFYYDNGELSSRIVRLPVANPTI</sequence>
<dbReference type="InterPro" id="IPR004843">
    <property type="entry name" value="Calcineurin-like_PHP"/>
</dbReference>